<feature type="transmembrane region" description="Helical" evidence="2">
    <location>
        <begin position="209"/>
        <end position="229"/>
    </location>
</feature>
<name>A0A2T5VF18_9HYPH</name>
<dbReference type="AlphaFoldDB" id="A0A2T5VF18"/>
<feature type="region of interest" description="Disordered" evidence="1">
    <location>
        <begin position="114"/>
        <end position="195"/>
    </location>
</feature>
<keyword evidence="2" id="KW-0812">Transmembrane</keyword>
<keyword evidence="2" id="KW-0472">Membrane</keyword>
<gene>
    <name evidence="3" type="ORF">C8N35_101388</name>
</gene>
<accession>A0A2T5VF18</accession>
<evidence type="ECO:0000256" key="1">
    <source>
        <dbReference type="SAM" id="MobiDB-lite"/>
    </source>
</evidence>
<evidence type="ECO:0000313" key="3">
    <source>
        <dbReference type="EMBL" id="PTW62347.1"/>
    </source>
</evidence>
<keyword evidence="4" id="KW-1185">Reference proteome</keyword>
<feature type="compositionally biased region" description="Low complexity" evidence="1">
    <location>
        <begin position="163"/>
        <end position="192"/>
    </location>
</feature>
<dbReference type="RefSeq" id="WP_107987931.1">
    <property type="nucleotide sequence ID" value="NZ_QAYG01000001.1"/>
</dbReference>
<feature type="compositionally biased region" description="Basic and acidic residues" evidence="1">
    <location>
        <begin position="114"/>
        <end position="145"/>
    </location>
</feature>
<dbReference type="Proteomes" id="UP000244081">
    <property type="component" value="Unassembled WGS sequence"/>
</dbReference>
<dbReference type="EMBL" id="QAYG01000001">
    <property type="protein sequence ID" value="PTW62347.1"/>
    <property type="molecule type" value="Genomic_DNA"/>
</dbReference>
<organism evidence="3 4">
    <name type="scientific">Breoghania corrubedonensis</name>
    <dbReference type="NCBI Taxonomy" id="665038"/>
    <lineage>
        <taxon>Bacteria</taxon>
        <taxon>Pseudomonadati</taxon>
        <taxon>Pseudomonadota</taxon>
        <taxon>Alphaproteobacteria</taxon>
        <taxon>Hyphomicrobiales</taxon>
        <taxon>Stappiaceae</taxon>
        <taxon>Breoghania</taxon>
    </lineage>
</organism>
<sequence length="302" mass="33172">MTERRETGPELDEDTIRSTLDRILSSETFSRSPKVSRLLGYLVERRLAGDEDGLKEARIAQDVFGQPDEFNPRSNPIVRVNASRLRNLLRQYYAGAGADDDRRILLPDVGYRPEFSDRKATRGRTPREERAQPARAEAAERDRPASRSAQKRAAKTGEDAVRQDVPQDSPAQAADAPLEADAAGPASKAPPAGMREAARRRVSAFGRSSVMMLVIANLVLASAFAILAGHTRADDVRHILALPAHAADAAYDTHTAPLFMLCDRPRRTDATPLNAYPVAIGAEKFVCWPVQLRQTDIDADPI</sequence>
<proteinExistence type="predicted"/>
<evidence type="ECO:0000313" key="4">
    <source>
        <dbReference type="Proteomes" id="UP000244081"/>
    </source>
</evidence>
<protein>
    <submittedName>
        <fullName evidence="3">Uncharacterized protein</fullName>
    </submittedName>
</protein>
<keyword evidence="2" id="KW-1133">Transmembrane helix</keyword>
<reference evidence="3 4" key="1">
    <citation type="submission" date="2018-04" db="EMBL/GenBank/DDBJ databases">
        <title>Genomic Encyclopedia of Archaeal and Bacterial Type Strains, Phase II (KMG-II): from individual species to whole genera.</title>
        <authorList>
            <person name="Goeker M."/>
        </authorList>
    </citation>
    <scope>NUCLEOTIDE SEQUENCE [LARGE SCALE GENOMIC DNA]</scope>
    <source>
        <strain evidence="3 4">DSM 23382</strain>
    </source>
</reference>
<dbReference type="OrthoDB" id="100177at2"/>
<comment type="caution">
    <text evidence="3">The sequence shown here is derived from an EMBL/GenBank/DDBJ whole genome shotgun (WGS) entry which is preliminary data.</text>
</comment>
<evidence type="ECO:0000256" key="2">
    <source>
        <dbReference type="SAM" id="Phobius"/>
    </source>
</evidence>